<keyword evidence="3 5" id="KW-0067">ATP-binding</keyword>
<dbReference type="GO" id="GO:0005524">
    <property type="term" value="F:ATP binding"/>
    <property type="evidence" value="ECO:0007669"/>
    <property type="project" value="UniProtKB-KW"/>
</dbReference>
<feature type="domain" description="ABC transporter" evidence="4">
    <location>
        <begin position="22"/>
        <end position="255"/>
    </location>
</feature>
<dbReference type="KEGG" id="mym:A176_000891"/>
<dbReference type="PANTHER" id="PTHR42711">
    <property type="entry name" value="ABC TRANSPORTER ATP-BINDING PROTEIN"/>
    <property type="match status" value="1"/>
</dbReference>
<name>A0A0H4WMJ2_9BACT</name>
<organism evidence="5 6">
    <name type="scientific">Pseudomyxococcus hansupus</name>
    <dbReference type="NCBI Taxonomy" id="1297742"/>
    <lineage>
        <taxon>Bacteria</taxon>
        <taxon>Pseudomonadati</taxon>
        <taxon>Myxococcota</taxon>
        <taxon>Myxococcia</taxon>
        <taxon>Myxococcales</taxon>
        <taxon>Cystobacterineae</taxon>
        <taxon>Myxococcaceae</taxon>
        <taxon>Pseudomyxococcus</taxon>
    </lineage>
</organism>
<dbReference type="InterPro" id="IPR003439">
    <property type="entry name" value="ABC_transporter-like_ATP-bd"/>
</dbReference>
<keyword evidence="1" id="KW-0813">Transport</keyword>
<dbReference type="PROSITE" id="PS50893">
    <property type="entry name" value="ABC_TRANSPORTER_2"/>
    <property type="match status" value="1"/>
</dbReference>
<dbReference type="InterPro" id="IPR050763">
    <property type="entry name" value="ABC_transporter_ATP-binding"/>
</dbReference>
<keyword evidence="6" id="KW-1185">Reference proteome</keyword>
<evidence type="ECO:0000256" key="2">
    <source>
        <dbReference type="ARBA" id="ARBA00022741"/>
    </source>
</evidence>
<dbReference type="RefSeq" id="WP_044889707.1">
    <property type="nucleotide sequence ID" value="NZ_CP012109.1"/>
</dbReference>
<dbReference type="eggNOG" id="COG4586">
    <property type="taxonomic scope" value="Bacteria"/>
</dbReference>
<dbReference type="SMART" id="SM00382">
    <property type="entry name" value="AAA"/>
    <property type="match status" value="1"/>
</dbReference>
<dbReference type="Gene3D" id="3.40.50.300">
    <property type="entry name" value="P-loop containing nucleotide triphosphate hydrolases"/>
    <property type="match status" value="1"/>
</dbReference>
<dbReference type="STRING" id="1297742.A176_000891"/>
<keyword evidence="2" id="KW-0547">Nucleotide-binding</keyword>
<evidence type="ECO:0000259" key="4">
    <source>
        <dbReference type="PROSITE" id="PS50893"/>
    </source>
</evidence>
<evidence type="ECO:0000256" key="3">
    <source>
        <dbReference type="ARBA" id="ARBA00022840"/>
    </source>
</evidence>
<evidence type="ECO:0000313" key="6">
    <source>
        <dbReference type="Proteomes" id="UP000009026"/>
    </source>
</evidence>
<dbReference type="EMBL" id="CP012109">
    <property type="protein sequence ID" value="AKQ63979.1"/>
    <property type="molecule type" value="Genomic_DNA"/>
</dbReference>
<dbReference type="InterPro" id="IPR027417">
    <property type="entry name" value="P-loop_NTPase"/>
</dbReference>
<dbReference type="PATRIC" id="fig|1297742.4.peg.907"/>
<dbReference type="AlphaFoldDB" id="A0A0H4WMJ2"/>
<evidence type="ECO:0000256" key="1">
    <source>
        <dbReference type="ARBA" id="ARBA00022448"/>
    </source>
</evidence>
<dbReference type="SUPFAM" id="SSF52540">
    <property type="entry name" value="P-loop containing nucleoside triphosphate hydrolases"/>
    <property type="match status" value="1"/>
</dbReference>
<dbReference type="InterPro" id="IPR003593">
    <property type="entry name" value="AAA+_ATPase"/>
</dbReference>
<evidence type="ECO:0000313" key="5">
    <source>
        <dbReference type="EMBL" id="AKQ63979.1"/>
    </source>
</evidence>
<sequence length="335" mass="37114">MISVRGLRKHYKVHKRPPGLKAALRSLVHRSYTTVKAVDGISFDIRPGERVGFLGPNGAGKTTTLKVLSGLLHPSEGEVSVDGHVPQKREEAFLKKIMLVMGQKQQLLWDLPPAETFELNRAIYDVPQAQYKKTMSDLIELLEIGDLIGKPTRQLSLGERMKCELAAALIHQPRVLFLDEPTIGLDVAMQATMRTFIKEYNEKYGATLILTSHYMDDVAALCPRVIVIDKGLLSYDGGLDALVQRVRPEKRVVLRLSEQVDAARLDPLGRVVTHEPGRAVLQVQQEAVNATITRALSTLPVMDLTVENAPLEEVMSELFAESKARRAEASEPVSA</sequence>
<gene>
    <name evidence="5" type="ORF">A176_000891</name>
</gene>
<dbReference type="GO" id="GO:0016887">
    <property type="term" value="F:ATP hydrolysis activity"/>
    <property type="evidence" value="ECO:0007669"/>
    <property type="project" value="InterPro"/>
</dbReference>
<dbReference type="Proteomes" id="UP000009026">
    <property type="component" value="Chromosome"/>
</dbReference>
<dbReference type="Pfam" id="PF00005">
    <property type="entry name" value="ABC_tran"/>
    <property type="match status" value="1"/>
</dbReference>
<proteinExistence type="predicted"/>
<dbReference type="OrthoDB" id="9809450at2"/>
<reference evidence="5 6" key="1">
    <citation type="journal article" date="2016" name="PLoS ONE">
        <title>Complete Genome Sequence and Comparative Genomics of a Novel Myxobacterium Myxococcus hansupus.</title>
        <authorList>
            <person name="Sharma G."/>
            <person name="Narwani T."/>
            <person name="Subramanian S."/>
        </authorList>
    </citation>
    <scope>NUCLEOTIDE SEQUENCE [LARGE SCALE GENOMIC DNA]</scope>
    <source>
        <strain evidence="6">mixupus</strain>
    </source>
</reference>
<accession>A0A0H4WMJ2</accession>
<protein>
    <submittedName>
        <fullName evidence="5">ABC transporter, ATP-binding protein</fullName>
    </submittedName>
</protein>
<dbReference type="PANTHER" id="PTHR42711:SF4">
    <property type="entry name" value="ABC TRANSPORTER RELATED"/>
    <property type="match status" value="1"/>
</dbReference>